<dbReference type="Gene3D" id="2.130.10.10">
    <property type="entry name" value="YVTN repeat-like/Quinoprotein amine dehydrogenase"/>
    <property type="match status" value="1"/>
</dbReference>
<evidence type="ECO:0000259" key="1">
    <source>
        <dbReference type="Pfam" id="PF01345"/>
    </source>
</evidence>
<comment type="caution">
    <text evidence="2">The sequence shown here is derived from an EMBL/GenBank/DDBJ whole genome shotgun (WGS) entry which is preliminary data.</text>
</comment>
<dbReference type="Proteomes" id="UP001428290">
    <property type="component" value="Unassembled WGS sequence"/>
</dbReference>
<keyword evidence="3" id="KW-1185">Reference proteome</keyword>
<gene>
    <name evidence="2" type="ORF">Hgul01_04618</name>
</gene>
<proteinExistence type="predicted"/>
<dbReference type="SUPFAM" id="SSF50969">
    <property type="entry name" value="YVTN repeat-like/Quinoprotein amine dehydrogenase"/>
    <property type="match status" value="1"/>
</dbReference>
<sequence length="784" mass="82344">MHRWRWVGIVGIVLGLLSLLPAAAMESQDDVRPLVTVGMTSPTAGQVVTTPTSTVTGTATAGAVLTVRLDGTVVATVTVDGTGQWSVPLTGLTQGNHTVTVEAVVERPSRLYWAAMLDGQRPDTLYVTDPTVSATPLATISVGSDADGVTASRDGLRVYVSHEHGVDVVDTTTNTVLTTIDLAGHTHLGSIHPTRNELWVAQRDLNRIARVDTATNTVLGFVALAGEKPHDVVFAPDGSRAYSSNIENSISVIDATSGAVLSTLPIGNNNRRLLMNQDGSRLYVTAYGQNAVVVMDTSVQPPTVVTTIPLQSPVEDLVFNPDFSRLYASLPEASPPVIAVIDPATNVRVTADTIRGSMTDIRDLAIDPWGTGEQIVGGNAGFSQVYSPVTRGPIPDRQTTVADSFRIYDSDWARQRETATASVTFAVDLTADVGVHKTHAGDFVVGQDGVYTIAITNHGPAAMPVGTVVEDVVPTGLTVVAAQGTGWACAASGQTVTCSATAALPALATSTVQITVIPQASVGDSVINRACITAANDANPTNDCDDDLTTILHPSLGIVKRSTPPNGTAVAAGNTITYFLDVTNTGTAPLTGVTVRDAIPEATAFIAADPVVAPVDGVLTWVIGDLAVGATQTVQFQVRVLPIGTTVAIRNVAQAASDQTSEQDSNLLIHPFDPTSISLVSFDAVIMGGMVDLRWVTGSEVNTLGFHLYRSTTPNRNEATRVTTSLIPSQGATGGSYHMTDVSVVAPLGQWSYWLEEIELTGQTTWYGPVTVRMHTIYSPAVMR</sequence>
<feature type="domain" description="DUF11" evidence="1">
    <location>
        <begin position="432"/>
        <end position="544"/>
    </location>
</feature>
<dbReference type="NCBIfam" id="TIGR01451">
    <property type="entry name" value="B_ant_repeat"/>
    <property type="match status" value="1"/>
</dbReference>
<dbReference type="EMBL" id="BAABRU010000024">
    <property type="protein sequence ID" value="GAA5530795.1"/>
    <property type="molecule type" value="Genomic_DNA"/>
</dbReference>
<dbReference type="Pfam" id="PF01345">
    <property type="entry name" value="DUF11"/>
    <property type="match status" value="2"/>
</dbReference>
<evidence type="ECO:0000313" key="2">
    <source>
        <dbReference type="EMBL" id="GAA5530795.1"/>
    </source>
</evidence>
<name>A0ABP9X5X9_9CHLR</name>
<feature type="domain" description="DUF11" evidence="1">
    <location>
        <begin position="566"/>
        <end position="665"/>
    </location>
</feature>
<reference evidence="2 3" key="1">
    <citation type="submission" date="2024-02" db="EMBL/GenBank/DDBJ databases">
        <title>Herpetosiphon gulosus NBRC 112829.</title>
        <authorList>
            <person name="Ichikawa N."/>
            <person name="Katano-Makiyama Y."/>
            <person name="Hidaka K."/>
        </authorList>
    </citation>
    <scope>NUCLEOTIDE SEQUENCE [LARGE SCALE GENOMIC DNA]</scope>
    <source>
        <strain evidence="2 3">NBRC 112829</strain>
    </source>
</reference>
<dbReference type="InterPro" id="IPR015943">
    <property type="entry name" value="WD40/YVTN_repeat-like_dom_sf"/>
</dbReference>
<dbReference type="PANTHER" id="PTHR47197">
    <property type="entry name" value="PROTEIN NIRF"/>
    <property type="match status" value="1"/>
</dbReference>
<dbReference type="Gene3D" id="2.60.40.10">
    <property type="entry name" value="Immunoglobulins"/>
    <property type="match status" value="1"/>
</dbReference>
<protein>
    <recommendedName>
        <fullName evidence="1">DUF11 domain-containing protein</fullName>
    </recommendedName>
</protein>
<dbReference type="InterPro" id="IPR001434">
    <property type="entry name" value="OmcB-like_DUF11"/>
</dbReference>
<dbReference type="InterPro" id="IPR013783">
    <property type="entry name" value="Ig-like_fold"/>
</dbReference>
<evidence type="ECO:0000313" key="3">
    <source>
        <dbReference type="Proteomes" id="UP001428290"/>
    </source>
</evidence>
<organism evidence="2 3">
    <name type="scientific">Herpetosiphon gulosus</name>
    <dbReference type="NCBI Taxonomy" id="1973496"/>
    <lineage>
        <taxon>Bacteria</taxon>
        <taxon>Bacillati</taxon>
        <taxon>Chloroflexota</taxon>
        <taxon>Chloroflexia</taxon>
        <taxon>Herpetosiphonales</taxon>
        <taxon>Herpetosiphonaceae</taxon>
        <taxon>Herpetosiphon</taxon>
    </lineage>
</organism>
<dbReference type="PANTHER" id="PTHR47197:SF3">
    <property type="entry name" value="DIHYDRO-HEME D1 DEHYDROGENASE"/>
    <property type="match status" value="1"/>
</dbReference>
<dbReference type="InterPro" id="IPR047589">
    <property type="entry name" value="DUF11_rpt"/>
</dbReference>
<dbReference type="InterPro" id="IPR051200">
    <property type="entry name" value="Host-pathogen_enzymatic-act"/>
</dbReference>
<dbReference type="InterPro" id="IPR011044">
    <property type="entry name" value="Quino_amine_DH_bsu"/>
</dbReference>
<accession>A0ABP9X5X9</accession>